<dbReference type="STRING" id="931626.Awo_c23670"/>
<dbReference type="HOGENOM" id="CLU_101758_1_0_9"/>
<evidence type="ECO:0000313" key="4">
    <source>
        <dbReference type="Proteomes" id="UP000007177"/>
    </source>
</evidence>
<dbReference type="OrthoDB" id="9787880at2"/>
<evidence type="ECO:0000313" key="3">
    <source>
        <dbReference type="EMBL" id="AFA49140.1"/>
    </source>
</evidence>
<protein>
    <submittedName>
        <fullName evidence="3">Putative NUDIX hydrolase</fullName>
    </submittedName>
</protein>
<evidence type="ECO:0000259" key="2">
    <source>
        <dbReference type="PROSITE" id="PS51462"/>
    </source>
</evidence>
<keyword evidence="3" id="KW-0378">Hydrolase</keyword>
<evidence type="ECO:0000256" key="1">
    <source>
        <dbReference type="ARBA" id="ARBA00005582"/>
    </source>
</evidence>
<reference evidence="4" key="1">
    <citation type="submission" date="2011-07" db="EMBL/GenBank/DDBJ databases">
        <title>Complete genome sequence of Acetobacterium woodii.</title>
        <authorList>
            <person name="Poehlein A."/>
            <person name="Schmidt S."/>
            <person name="Kaster A.-K."/>
            <person name="Goenrich M."/>
            <person name="Vollmers J."/>
            <person name="Thuermer A."/>
            <person name="Gottschalk G."/>
            <person name="Thauer R.K."/>
            <person name="Daniel R."/>
            <person name="Mueller V."/>
        </authorList>
    </citation>
    <scope>NUCLEOTIDE SEQUENCE [LARGE SCALE GENOMIC DNA]</scope>
    <source>
        <strain evidence="4">ATCC 29683 / DSM 1030 / JCM 2381 / KCTC 1655 / WB1</strain>
    </source>
</reference>
<dbReference type="EMBL" id="CP002987">
    <property type="protein sequence ID" value="AFA49140.1"/>
    <property type="molecule type" value="Genomic_DNA"/>
</dbReference>
<comment type="similarity">
    <text evidence="1">Belongs to the Nudix hydrolase family.</text>
</comment>
<proteinExistence type="inferred from homology"/>
<dbReference type="InterPro" id="IPR000086">
    <property type="entry name" value="NUDIX_hydrolase_dom"/>
</dbReference>
<dbReference type="CDD" id="cd03674">
    <property type="entry name" value="NUDIX_Hydrolase"/>
    <property type="match status" value="1"/>
</dbReference>
<gene>
    <name evidence="3" type="ordered locus">Awo_c23670</name>
</gene>
<dbReference type="Proteomes" id="UP000007177">
    <property type="component" value="Chromosome"/>
</dbReference>
<dbReference type="RefSeq" id="WP_014356740.1">
    <property type="nucleotide sequence ID" value="NC_016894.1"/>
</dbReference>
<reference evidence="3 4" key="2">
    <citation type="journal article" date="2012" name="PLoS ONE">
        <title>An ancient pathway combining carbon dioxide fixation with the generation and utilization of a sodium ion gradient for ATP synthesis.</title>
        <authorList>
            <person name="Poehlein A."/>
            <person name="Schmidt S."/>
            <person name="Kaster A.K."/>
            <person name="Goenrich M."/>
            <person name="Vollmers J."/>
            <person name="Thurmer A."/>
            <person name="Bertsch J."/>
            <person name="Schuchmann K."/>
            <person name="Voigt B."/>
            <person name="Hecker M."/>
            <person name="Daniel R."/>
            <person name="Thauer R.K."/>
            <person name="Gottschalk G."/>
            <person name="Muller V."/>
        </authorList>
    </citation>
    <scope>NUCLEOTIDE SEQUENCE [LARGE SCALE GENOMIC DNA]</scope>
    <source>
        <strain evidence="4">ATCC 29683 / DSM 1030 / JCM 2381 / KCTC 1655 / WB1</strain>
    </source>
</reference>
<dbReference type="PROSITE" id="PS51462">
    <property type="entry name" value="NUDIX"/>
    <property type="match status" value="1"/>
</dbReference>
<accession>H6LD95</accession>
<feature type="domain" description="Nudix hydrolase" evidence="2">
    <location>
        <begin position="42"/>
        <end position="181"/>
    </location>
</feature>
<name>H6LD95_ACEWD</name>
<dbReference type="GO" id="GO:0016787">
    <property type="term" value="F:hydrolase activity"/>
    <property type="evidence" value="ECO:0007669"/>
    <property type="project" value="UniProtKB-KW"/>
</dbReference>
<dbReference type="InterPro" id="IPR015797">
    <property type="entry name" value="NUDIX_hydrolase-like_dom_sf"/>
</dbReference>
<dbReference type="Gene3D" id="3.90.79.10">
    <property type="entry name" value="Nucleoside Triphosphate Pyrophosphohydrolase"/>
    <property type="match status" value="1"/>
</dbReference>
<dbReference type="PANTHER" id="PTHR43736">
    <property type="entry name" value="ADP-RIBOSE PYROPHOSPHATASE"/>
    <property type="match status" value="1"/>
</dbReference>
<dbReference type="KEGG" id="awo:Awo_c23670"/>
<sequence>MDYLTAITQFKPGTAQEAADQETILAFIKKNPDDVLRRENKIAHLTSSALIYNTSKDKLLMVYHNIYKSWSWTGGHADGDRDLFQVAIKEAQEETGLKRFEASDSKIVALDILPVFGHLKNGKAVSAHLHLSVAYVLQASETETVAIKPDENSGVQWIPISALNDFVSETHMLGVYHKILEKILS</sequence>
<dbReference type="eggNOG" id="COG1051">
    <property type="taxonomic scope" value="Bacteria"/>
</dbReference>
<organism evidence="3 4">
    <name type="scientific">Acetobacterium woodii (strain ATCC 29683 / DSM 1030 / JCM 2381 / KCTC 1655 / WB1)</name>
    <dbReference type="NCBI Taxonomy" id="931626"/>
    <lineage>
        <taxon>Bacteria</taxon>
        <taxon>Bacillati</taxon>
        <taxon>Bacillota</taxon>
        <taxon>Clostridia</taxon>
        <taxon>Eubacteriales</taxon>
        <taxon>Eubacteriaceae</taxon>
        <taxon>Acetobacterium</taxon>
    </lineage>
</organism>
<dbReference type="SUPFAM" id="SSF55811">
    <property type="entry name" value="Nudix"/>
    <property type="match status" value="1"/>
</dbReference>
<keyword evidence="4" id="KW-1185">Reference proteome</keyword>
<dbReference type="AlphaFoldDB" id="H6LD95"/>
<dbReference type="Pfam" id="PF00293">
    <property type="entry name" value="NUDIX"/>
    <property type="match status" value="1"/>
</dbReference>
<dbReference type="PANTHER" id="PTHR43736:SF1">
    <property type="entry name" value="DIHYDRONEOPTERIN TRIPHOSPHATE DIPHOSPHATASE"/>
    <property type="match status" value="1"/>
</dbReference>